<sequence length="75" mass="8667">MPHIEVSKLVKGRPLDNLEFMQWMKRYCDFVNGGALHRFACPSKLHVFGNKRRGLNYISSFFAQQRSTTQTEGSC</sequence>
<keyword evidence="2" id="KW-1185">Reference proteome</keyword>
<dbReference type="Gene3D" id="1.10.418.10">
    <property type="entry name" value="Calponin-like domain"/>
    <property type="match status" value="1"/>
</dbReference>
<evidence type="ECO:0000313" key="1">
    <source>
        <dbReference type="EMBL" id="KAK4575847.1"/>
    </source>
</evidence>
<protein>
    <submittedName>
        <fullName evidence="1">Uncharacterized protein</fullName>
    </submittedName>
</protein>
<dbReference type="EMBL" id="JAXUIC010000008">
    <property type="protein sequence ID" value="KAK4575847.1"/>
    <property type="molecule type" value="Genomic_DNA"/>
</dbReference>
<evidence type="ECO:0000313" key="2">
    <source>
        <dbReference type="Proteomes" id="UP001324115"/>
    </source>
</evidence>
<name>A0AAN7EM45_QUERU</name>
<dbReference type="GO" id="GO:0008017">
    <property type="term" value="F:microtubule binding"/>
    <property type="evidence" value="ECO:0007669"/>
    <property type="project" value="InterPro"/>
</dbReference>
<dbReference type="SUPFAM" id="SSF47576">
    <property type="entry name" value="Calponin-homology domain, CH-domain"/>
    <property type="match status" value="1"/>
</dbReference>
<organism evidence="1 2">
    <name type="scientific">Quercus rubra</name>
    <name type="common">Northern red oak</name>
    <name type="synonym">Quercus borealis</name>
    <dbReference type="NCBI Taxonomy" id="3512"/>
    <lineage>
        <taxon>Eukaryota</taxon>
        <taxon>Viridiplantae</taxon>
        <taxon>Streptophyta</taxon>
        <taxon>Embryophyta</taxon>
        <taxon>Tracheophyta</taxon>
        <taxon>Spermatophyta</taxon>
        <taxon>Magnoliopsida</taxon>
        <taxon>eudicotyledons</taxon>
        <taxon>Gunneridae</taxon>
        <taxon>Pentapetalae</taxon>
        <taxon>rosids</taxon>
        <taxon>fabids</taxon>
        <taxon>Fagales</taxon>
        <taxon>Fagaceae</taxon>
        <taxon>Quercus</taxon>
    </lineage>
</organism>
<comment type="caution">
    <text evidence="1">The sequence shown here is derived from an EMBL/GenBank/DDBJ whole genome shotgun (WGS) entry which is preliminary data.</text>
</comment>
<accession>A0AAN7EM45</accession>
<gene>
    <name evidence="1" type="ORF">RGQ29_026698</name>
</gene>
<reference evidence="1 2" key="1">
    <citation type="journal article" date="2023" name="G3 (Bethesda)">
        <title>A haplotype-resolved chromosome-scale genome for Quercus rubra L. provides insights into the genetics of adaptive traits for red oak species.</title>
        <authorList>
            <person name="Kapoor B."/>
            <person name="Jenkins J."/>
            <person name="Schmutz J."/>
            <person name="Zhebentyayeva T."/>
            <person name="Kuelheim C."/>
            <person name="Coggeshall M."/>
            <person name="Heim C."/>
            <person name="Lasky J.R."/>
            <person name="Leites L."/>
            <person name="Islam-Faridi N."/>
            <person name="Romero-Severson J."/>
            <person name="DeLeo V.L."/>
            <person name="Lucas S.M."/>
            <person name="Lazic D."/>
            <person name="Gailing O."/>
            <person name="Carlson J."/>
            <person name="Staton M."/>
        </authorList>
    </citation>
    <scope>NUCLEOTIDE SEQUENCE [LARGE SCALE GENOMIC DNA]</scope>
    <source>
        <strain evidence="1">Pseudo-F2</strain>
    </source>
</reference>
<dbReference type="InterPro" id="IPR027328">
    <property type="entry name" value="MAPRE"/>
</dbReference>
<dbReference type="Proteomes" id="UP001324115">
    <property type="component" value="Unassembled WGS sequence"/>
</dbReference>
<proteinExistence type="predicted"/>
<dbReference type="AlphaFoldDB" id="A0AAN7EM45"/>
<dbReference type="InterPro" id="IPR036872">
    <property type="entry name" value="CH_dom_sf"/>
</dbReference>
<dbReference type="PANTHER" id="PTHR10623">
    <property type="entry name" value="MICROTUBULE-ASSOCIATED PROTEIN RP/EB FAMILY MEMBER"/>
    <property type="match status" value="1"/>
</dbReference>